<accession>A0A172XBR4</accession>
<sequence>MKLKLKVRILLIVSILIAIFISILFFVFGMSINSSLVAQQLDLMQNLIGNVKNSLTLYLSSMEERVKINSMYLDSSSVFESIARSKPKRIEAILDQIEILVKTGRGNNLMITNKKGEIIFTTAVKDNSDYGISVADKEYFLKLRGTSSIYNSSVLLADSGSVEEVLMRDVSKIRNKSGQIPYLLIGIPLRDHNTSDVFGYFMIFYAIDYLYNSFKGISFGALGSGRTMVFDQTGSFLIHHTWLPGDNLVNVNPYYSSVVKSTSEDLIQKNQEISLRRYVDLHGQEFVGFAQKVKCHLSNFSFIVYLRVNTNDFYYMTRLTTFILGISFVVTLVILGLVTIYLVGKLSAVLNGILSYSGRLASGDFTVSSYSLEWKTLELHGLYEDLELLRSNFSSVARGVIENLDYLYENAIQIANASQNLSSGAVEQASTLEEMTANIEQISQGVTENTDNASTTESIAVNTNEKTKEGHESVTKAIEAMEVITDKIGVIDEITRQTNLLALNASIEAARVGDKGKGFEVVAAEVRKLADQSKESAREIIDIAHKSLTVASKAGNNFEQIVPGMEKTAGLVKNITRESYNQSNQIGQFKNAIEQVSQLVQTTASSSEELSAMSERMLDSVKHLKESVDYFKIDK</sequence>
<feature type="transmembrane region" description="Helical" evidence="4">
    <location>
        <begin position="322"/>
        <end position="343"/>
    </location>
</feature>
<dbReference type="InterPro" id="IPR004089">
    <property type="entry name" value="MCPsignal_dom"/>
</dbReference>
<evidence type="ECO:0000256" key="2">
    <source>
        <dbReference type="ARBA" id="ARBA00029447"/>
    </source>
</evidence>
<keyword evidence="4" id="KW-0812">Transmembrane</keyword>
<gene>
    <name evidence="6" type="ORF">A7978_03420</name>
</gene>
<dbReference type="SMART" id="SM00283">
    <property type="entry name" value="MA"/>
    <property type="match status" value="1"/>
</dbReference>
<reference evidence="6 7" key="1">
    <citation type="submission" date="2016-05" db="EMBL/GenBank/DDBJ databases">
        <title>Chromosome and linear plasmid sequence of a 2015 human isolate of tick-borne relapsing fever spirochete, Borrelia turicatae.</title>
        <authorList>
            <person name="Kingry L.C."/>
            <person name="Dhwani B."/>
            <person name="Replogle A."/>
            <person name="Sexton C."/>
            <person name="Rowe L."/>
            <person name="Stermole B.M."/>
            <person name="Christensen A.M."/>
            <person name="Schriefer M.E."/>
        </authorList>
    </citation>
    <scope>NUCLEOTIDE SEQUENCE [LARGE SCALE GENOMIC DNA]</scope>
    <source>
        <strain evidence="6 7">BTE5EL</strain>
    </source>
</reference>
<name>A0A172XBR4_BORTU</name>
<evidence type="ECO:0000313" key="7">
    <source>
        <dbReference type="Proteomes" id="UP000264231"/>
    </source>
</evidence>
<keyword evidence="4" id="KW-1133">Transmembrane helix</keyword>
<dbReference type="GO" id="GO:0006935">
    <property type="term" value="P:chemotaxis"/>
    <property type="evidence" value="ECO:0007669"/>
    <property type="project" value="UniProtKB-KW"/>
</dbReference>
<dbReference type="PANTHER" id="PTHR43531:SF11">
    <property type="entry name" value="METHYL-ACCEPTING CHEMOTAXIS PROTEIN 3"/>
    <property type="match status" value="1"/>
</dbReference>
<dbReference type="GO" id="GO:0004888">
    <property type="term" value="F:transmembrane signaling receptor activity"/>
    <property type="evidence" value="ECO:0007669"/>
    <property type="project" value="TreeGrafter"/>
</dbReference>
<keyword evidence="1" id="KW-0145">Chemotaxis</keyword>
<protein>
    <submittedName>
        <fullName evidence="6">Chemotaxis protein</fullName>
    </submittedName>
</protein>
<comment type="similarity">
    <text evidence="2">Belongs to the methyl-accepting chemotaxis (MCP) protein family.</text>
</comment>
<dbReference type="PROSITE" id="PS50111">
    <property type="entry name" value="CHEMOTAXIS_TRANSDUC_2"/>
    <property type="match status" value="1"/>
</dbReference>
<evidence type="ECO:0000259" key="5">
    <source>
        <dbReference type="PROSITE" id="PS50111"/>
    </source>
</evidence>
<feature type="transmembrane region" description="Helical" evidence="4">
    <location>
        <begin position="7"/>
        <end position="30"/>
    </location>
</feature>
<dbReference type="GO" id="GO:0007165">
    <property type="term" value="P:signal transduction"/>
    <property type="evidence" value="ECO:0007669"/>
    <property type="project" value="UniProtKB-KW"/>
</dbReference>
<dbReference type="GO" id="GO:0005886">
    <property type="term" value="C:plasma membrane"/>
    <property type="evidence" value="ECO:0007669"/>
    <property type="project" value="TreeGrafter"/>
</dbReference>
<dbReference type="PANTHER" id="PTHR43531">
    <property type="entry name" value="PROTEIN ICFG"/>
    <property type="match status" value="1"/>
</dbReference>
<dbReference type="SUPFAM" id="SSF58104">
    <property type="entry name" value="Methyl-accepting chemotaxis protein (MCP) signaling domain"/>
    <property type="match status" value="1"/>
</dbReference>
<dbReference type="Pfam" id="PF00015">
    <property type="entry name" value="MCPsignal"/>
    <property type="match status" value="1"/>
</dbReference>
<dbReference type="EMBL" id="CP015629">
    <property type="protein sequence ID" value="ANF34134.1"/>
    <property type="molecule type" value="Genomic_DNA"/>
</dbReference>
<evidence type="ECO:0000256" key="1">
    <source>
        <dbReference type="ARBA" id="ARBA00022500"/>
    </source>
</evidence>
<feature type="domain" description="Methyl-accepting transducer" evidence="5">
    <location>
        <begin position="403"/>
        <end position="618"/>
    </location>
</feature>
<keyword evidence="4" id="KW-0472">Membrane</keyword>
<dbReference type="Proteomes" id="UP000264231">
    <property type="component" value="Chromosome"/>
</dbReference>
<evidence type="ECO:0000313" key="6">
    <source>
        <dbReference type="EMBL" id="ANF34134.1"/>
    </source>
</evidence>
<keyword evidence="3" id="KW-0807">Transducer</keyword>
<dbReference type="AlphaFoldDB" id="A0A172XBR4"/>
<dbReference type="InterPro" id="IPR051310">
    <property type="entry name" value="MCP_chemotaxis"/>
</dbReference>
<evidence type="ECO:0000256" key="4">
    <source>
        <dbReference type="SAM" id="Phobius"/>
    </source>
</evidence>
<proteinExistence type="inferred from homology"/>
<evidence type="ECO:0000256" key="3">
    <source>
        <dbReference type="PROSITE-ProRule" id="PRU00284"/>
    </source>
</evidence>
<dbReference type="Gene3D" id="1.10.287.950">
    <property type="entry name" value="Methyl-accepting chemotaxis protein"/>
    <property type="match status" value="1"/>
</dbReference>
<organism evidence="6 7">
    <name type="scientific">Borrelia turicatae</name>
    <dbReference type="NCBI Taxonomy" id="142"/>
    <lineage>
        <taxon>Bacteria</taxon>
        <taxon>Pseudomonadati</taxon>
        <taxon>Spirochaetota</taxon>
        <taxon>Spirochaetia</taxon>
        <taxon>Spirochaetales</taxon>
        <taxon>Borreliaceae</taxon>
        <taxon>Borrelia</taxon>
    </lineage>
</organism>